<reference evidence="1 3" key="2">
    <citation type="submission" date="2023-10" db="EMBL/GenBank/DDBJ databases">
        <authorList>
            <person name="Botero Cardona J."/>
        </authorList>
    </citation>
    <scope>NUCLEOTIDE SEQUENCE [LARGE SCALE GENOMIC DNA]</scope>
    <source>
        <strain evidence="1 3">R-53137</strain>
    </source>
</reference>
<sequence length="45" mass="5052">MRKNLMYINGNLISNRGRNQQEYRTLFAKGAVAEADGVRAILLGQ</sequence>
<dbReference type="Proteomes" id="UP001314262">
    <property type="component" value="Unassembled WGS sequence"/>
</dbReference>
<organism evidence="2">
    <name type="scientific">Fructobacillus tropaeoli</name>
    <dbReference type="NCBI Taxonomy" id="709323"/>
    <lineage>
        <taxon>Bacteria</taxon>
        <taxon>Bacillati</taxon>
        <taxon>Bacillota</taxon>
        <taxon>Bacilli</taxon>
        <taxon>Lactobacillales</taxon>
        <taxon>Lactobacillaceae</taxon>
        <taxon>Fructobacillus</taxon>
    </lineage>
</organism>
<name>A0A3F3H636_9LACO</name>
<dbReference type="Proteomes" id="UP000064514">
    <property type="component" value="Unassembled WGS sequence"/>
</dbReference>
<keyword evidence="3" id="KW-1185">Reference proteome</keyword>
<proteinExistence type="predicted"/>
<reference evidence="2" key="1">
    <citation type="journal article" date="2015" name="BMC Genomics">
        <title>Comparative genomics of Fructobacillus spp. and Leuconostoc spp. reveals niche-specific evolution of Fructobacillus spp.</title>
        <authorList>
            <person name="Endo A."/>
            <person name="Tanizawa Y."/>
            <person name="Tanaka N."/>
            <person name="Maeno S."/>
            <person name="Kumar H."/>
            <person name="Shiwa Y."/>
            <person name="Okada S."/>
            <person name="Yoshikawa H."/>
            <person name="Dicks L."/>
            <person name="Nakagawa J."/>
            <person name="Arita M."/>
        </authorList>
    </citation>
    <scope>NUCLEOTIDE SEQUENCE [LARGE SCALE GENOMIC DNA]</scope>
    <source>
        <strain evidence="2">F214-1</strain>
    </source>
</reference>
<evidence type="ECO:0000313" key="3">
    <source>
        <dbReference type="Proteomes" id="UP001314262"/>
    </source>
</evidence>
<dbReference type="STRING" id="709323.GCA_001047135_00181"/>
<accession>A0A3F3H636</accession>
<gene>
    <name evidence="2" type="ORF">FTRO_0011830</name>
    <name evidence="1" type="ORF">R53137_KAKDMLNK_00168</name>
</gene>
<dbReference type="AlphaFoldDB" id="A0A3F3H636"/>
<protein>
    <submittedName>
        <fullName evidence="2">Uncharacterized protein</fullName>
    </submittedName>
</protein>
<evidence type="ECO:0000313" key="1">
    <source>
        <dbReference type="EMBL" id="CAK1227047.1"/>
    </source>
</evidence>
<dbReference type="EMBL" id="DF968078">
    <property type="protein sequence ID" value="GAP03638.1"/>
    <property type="molecule type" value="Genomic_DNA"/>
</dbReference>
<dbReference type="EMBL" id="CAUZLT010000001">
    <property type="protein sequence ID" value="CAK1227047.1"/>
    <property type="molecule type" value="Genomic_DNA"/>
</dbReference>
<evidence type="ECO:0000313" key="2">
    <source>
        <dbReference type="EMBL" id="GAP03638.1"/>
    </source>
</evidence>